<proteinExistence type="predicted"/>
<organism evidence="2 3">
    <name type="scientific">Paenibacillus aurantius</name>
    <dbReference type="NCBI Taxonomy" id="2918900"/>
    <lineage>
        <taxon>Bacteria</taxon>
        <taxon>Bacillati</taxon>
        <taxon>Bacillota</taxon>
        <taxon>Bacilli</taxon>
        <taxon>Bacillales</taxon>
        <taxon>Paenibacillaceae</taxon>
        <taxon>Paenibacillus</taxon>
    </lineage>
</organism>
<dbReference type="EMBL" id="CP130318">
    <property type="protein sequence ID" value="WNQ09835.1"/>
    <property type="molecule type" value="Genomic_DNA"/>
</dbReference>
<evidence type="ECO:0000313" key="2">
    <source>
        <dbReference type="EMBL" id="WNQ09835.1"/>
    </source>
</evidence>
<sequence length="63" mass="6913">MNSGYEFTNMDQDGELVQEIVKLEAKMQQKLGREVNLIAYSPTNGKEDSADSSTGTCRPGLSE</sequence>
<dbReference type="KEGG" id="paun:MJA45_19700"/>
<dbReference type="AlphaFoldDB" id="A0AA96RBV8"/>
<reference evidence="2 3" key="1">
    <citation type="submission" date="2022-02" db="EMBL/GenBank/DDBJ databases">
        <title>Paenibacillus sp. MBLB1776 Whole Genome Shotgun Sequencing.</title>
        <authorList>
            <person name="Hwang C.Y."/>
            <person name="Cho E.-S."/>
            <person name="Seo M.-J."/>
        </authorList>
    </citation>
    <scope>NUCLEOTIDE SEQUENCE [LARGE SCALE GENOMIC DNA]</scope>
    <source>
        <strain evidence="2 3">MBLB1776</strain>
    </source>
</reference>
<dbReference type="Proteomes" id="UP001305702">
    <property type="component" value="Chromosome"/>
</dbReference>
<gene>
    <name evidence="2" type="ORF">MJA45_19700</name>
</gene>
<feature type="region of interest" description="Disordered" evidence="1">
    <location>
        <begin position="41"/>
        <end position="63"/>
    </location>
</feature>
<protein>
    <submittedName>
        <fullName evidence="2">Uncharacterized protein</fullName>
    </submittedName>
</protein>
<evidence type="ECO:0000313" key="3">
    <source>
        <dbReference type="Proteomes" id="UP001305702"/>
    </source>
</evidence>
<evidence type="ECO:0000256" key="1">
    <source>
        <dbReference type="SAM" id="MobiDB-lite"/>
    </source>
</evidence>
<accession>A0AA96RBV8</accession>
<keyword evidence="3" id="KW-1185">Reference proteome</keyword>
<dbReference type="RefSeq" id="WP_315603609.1">
    <property type="nucleotide sequence ID" value="NZ_CP130318.1"/>
</dbReference>
<name>A0AA96RBV8_9BACL</name>